<name>A0A9P8VT29_9HYPO</name>
<proteinExistence type="predicted"/>
<gene>
    <name evidence="2" type="ORF">B0T10DRAFT_466784</name>
</gene>
<evidence type="ECO:0000256" key="1">
    <source>
        <dbReference type="SAM" id="SignalP"/>
    </source>
</evidence>
<dbReference type="Proteomes" id="UP000777438">
    <property type="component" value="Unassembled WGS sequence"/>
</dbReference>
<evidence type="ECO:0000313" key="3">
    <source>
        <dbReference type="Proteomes" id="UP000777438"/>
    </source>
</evidence>
<keyword evidence="1" id="KW-0732">Signal</keyword>
<keyword evidence="3" id="KW-1185">Reference proteome</keyword>
<comment type="caution">
    <text evidence="2">The sequence shown here is derived from an EMBL/GenBank/DDBJ whole genome shotgun (WGS) entry which is preliminary data.</text>
</comment>
<protein>
    <submittedName>
        <fullName evidence="2">Uncharacterized protein</fullName>
    </submittedName>
</protein>
<dbReference type="AlphaFoldDB" id="A0A9P8VT29"/>
<reference evidence="2 3" key="1">
    <citation type="journal article" date="2021" name="Nat. Commun.">
        <title>Genetic determinants of endophytism in the Arabidopsis root mycobiome.</title>
        <authorList>
            <person name="Mesny F."/>
            <person name="Miyauchi S."/>
            <person name="Thiergart T."/>
            <person name="Pickel B."/>
            <person name="Atanasova L."/>
            <person name="Karlsson M."/>
            <person name="Huettel B."/>
            <person name="Barry K.W."/>
            <person name="Haridas S."/>
            <person name="Chen C."/>
            <person name="Bauer D."/>
            <person name="Andreopoulos W."/>
            <person name="Pangilinan J."/>
            <person name="LaButti K."/>
            <person name="Riley R."/>
            <person name="Lipzen A."/>
            <person name="Clum A."/>
            <person name="Drula E."/>
            <person name="Henrissat B."/>
            <person name="Kohler A."/>
            <person name="Grigoriev I.V."/>
            <person name="Martin F.M."/>
            <person name="Hacquard S."/>
        </authorList>
    </citation>
    <scope>NUCLEOTIDE SEQUENCE [LARGE SCALE GENOMIC DNA]</scope>
    <source>
        <strain evidence="2 3">MPI-CAGE-CH-0241</strain>
    </source>
</reference>
<accession>A0A9P8VT29</accession>
<dbReference type="OrthoDB" id="2665487at2759"/>
<evidence type="ECO:0000313" key="2">
    <source>
        <dbReference type="EMBL" id="KAH6871244.1"/>
    </source>
</evidence>
<dbReference type="EMBL" id="JAGPYM010000057">
    <property type="protein sequence ID" value="KAH6871244.1"/>
    <property type="molecule type" value="Genomic_DNA"/>
</dbReference>
<organism evidence="2 3">
    <name type="scientific">Thelonectria olida</name>
    <dbReference type="NCBI Taxonomy" id="1576542"/>
    <lineage>
        <taxon>Eukaryota</taxon>
        <taxon>Fungi</taxon>
        <taxon>Dikarya</taxon>
        <taxon>Ascomycota</taxon>
        <taxon>Pezizomycotina</taxon>
        <taxon>Sordariomycetes</taxon>
        <taxon>Hypocreomycetidae</taxon>
        <taxon>Hypocreales</taxon>
        <taxon>Nectriaceae</taxon>
        <taxon>Thelonectria</taxon>
    </lineage>
</organism>
<sequence>MLPQFRQILSVIVVLEIPLPVSALARLLDVSRNVVHGQLNMLHSVFDIPTSGVLPVQVYHSSFRQFLLEPSSECPVDVKSAHEWVATSCLRVMSACLRRNICTVSEPARDRASISPSSVNSCISQELQYACRY</sequence>
<feature type="chain" id="PRO_5040368238" evidence="1">
    <location>
        <begin position="24"/>
        <end position="133"/>
    </location>
</feature>
<feature type="signal peptide" evidence="1">
    <location>
        <begin position="1"/>
        <end position="23"/>
    </location>
</feature>